<evidence type="ECO:0000256" key="3">
    <source>
        <dbReference type="ARBA" id="ARBA00023125"/>
    </source>
</evidence>
<feature type="domain" description="Zn(2)-C6 fungal-type" evidence="7">
    <location>
        <begin position="23"/>
        <end position="52"/>
    </location>
</feature>
<dbReference type="OrthoDB" id="184880at2759"/>
<sequence>MGMSQPGSVSSRVDPKPRKFRSACDSCHRSKTRCAGGNPCSRCQEFMTRCTYSYSMRAGKPKGSRCRKTLEREQRAAMAEDSHSAPREEHAIPPEDDTNLHSATSRSTSSSSPVPSSETFWSPSDFLFNQTASDLVPCTDWLGSSALDWLQSETVSETVDLNWSTGSSDRGQADGANRFTFESSTDHNLCLDFPDLHYSGDEHPTSSQLPIPLKKEEGECHCLSTLSTLVSRQITARDVMRYDASLVLIRDAARACITFCHCPFCPKDAGSISLVVTTLKLMTGSVDRLIQHLQRRSSSESSSKMDLSTVPIPPTREESTPPKIGTGGGPIQAQLGVYHTAKEDVQEQIQVLSTLVRSGVRRMLEVCWPMWDLLRSMPCSMPSASLANGSSSQAHKAPDVEYNGTSLNPSEVAQARNTLPFFRNSKMAITTALDEKVQSLRERYILPHNVEEIERMQNQHEWVKGCADGLIKAPLDMTRKDLRVLDAATADGYWIQDAKSIMPAGTEFVGFDIAPDLFPPTQTLGPKVTLSVQNLIEPFSPAWKNAFDLVHERFVISLFKEDEIAQVLQNLLSCVKPGGWVQFVEPDFSTCVSRPKDKTSAFQMIHQLTGHVMADNMASTKLAGRLEHAGWVNIGVSVRDMVAGNAHPDPALGERGRKNMLAILNYFQSVTSPETFGLSQEEWLTLPERFSQDMNQHETAIRHYIVWAQKPVV</sequence>
<feature type="region of interest" description="Disordered" evidence="6">
    <location>
        <begin position="294"/>
        <end position="326"/>
    </location>
</feature>
<dbReference type="SUPFAM" id="SSF57701">
    <property type="entry name" value="Zn2/Cys6 DNA-binding domain"/>
    <property type="match status" value="1"/>
</dbReference>
<dbReference type="GO" id="GO:0000981">
    <property type="term" value="F:DNA-binding transcription factor activity, RNA polymerase II-specific"/>
    <property type="evidence" value="ECO:0007669"/>
    <property type="project" value="InterPro"/>
</dbReference>
<dbReference type="GO" id="GO:0045944">
    <property type="term" value="P:positive regulation of transcription by RNA polymerase II"/>
    <property type="evidence" value="ECO:0007669"/>
    <property type="project" value="TreeGrafter"/>
</dbReference>
<reference evidence="8" key="1">
    <citation type="submission" date="2021-07" db="EMBL/GenBank/DDBJ databases">
        <authorList>
            <person name="Branca A.L. A."/>
        </authorList>
    </citation>
    <scope>NUCLEOTIDE SEQUENCE</scope>
</reference>
<dbReference type="PROSITE" id="PS50048">
    <property type="entry name" value="ZN2_CY6_FUNGAL_2"/>
    <property type="match status" value="1"/>
</dbReference>
<feature type="compositionally biased region" description="Polar residues" evidence="6">
    <location>
        <begin position="1"/>
        <end position="11"/>
    </location>
</feature>
<dbReference type="Gene3D" id="4.10.240.10">
    <property type="entry name" value="Zn(2)-C6 fungal-type DNA-binding domain"/>
    <property type="match status" value="1"/>
</dbReference>
<dbReference type="PROSITE" id="PS00463">
    <property type="entry name" value="ZN2_CY6_FUNGAL_1"/>
    <property type="match status" value="1"/>
</dbReference>
<dbReference type="Gene3D" id="3.40.50.150">
    <property type="entry name" value="Vaccinia Virus protein VP39"/>
    <property type="match status" value="1"/>
</dbReference>
<dbReference type="InterPro" id="IPR051711">
    <property type="entry name" value="Stress_Response_Reg"/>
</dbReference>
<feature type="compositionally biased region" description="Low complexity" evidence="6">
    <location>
        <begin position="102"/>
        <end position="116"/>
    </location>
</feature>
<feature type="region of interest" description="Disordered" evidence="6">
    <location>
        <begin position="56"/>
        <end position="116"/>
    </location>
</feature>
<evidence type="ECO:0000256" key="4">
    <source>
        <dbReference type="ARBA" id="ARBA00023163"/>
    </source>
</evidence>
<gene>
    <name evidence="8" type="ORF">PEGY_LOCUS2816</name>
</gene>
<dbReference type="InterPro" id="IPR036864">
    <property type="entry name" value="Zn2-C6_fun-type_DNA-bd_sf"/>
</dbReference>
<feature type="region of interest" description="Disordered" evidence="6">
    <location>
        <begin position="1"/>
        <end position="23"/>
    </location>
</feature>
<evidence type="ECO:0000256" key="1">
    <source>
        <dbReference type="ARBA" id="ARBA00004123"/>
    </source>
</evidence>
<keyword evidence="4" id="KW-0804">Transcription</keyword>
<dbReference type="Pfam" id="PF13489">
    <property type="entry name" value="Methyltransf_23"/>
    <property type="match status" value="1"/>
</dbReference>
<dbReference type="PANTHER" id="PTHR47540">
    <property type="entry name" value="THIAMINE REPRESSIBLE GENES REGULATORY PROTEIN THI5"/>
    <property type="match status" value="1"/>
</dbReference>
<comment type="subcellular location">
    <subcellularLocation>
        <location evidence="1">Nucleus</location>
    </subcellularLocation>
</comment>
<dbReference type="PANTHER" id="PTHR47540:SF2">
    <property type="entry name" value="ZN(II)2CYS6 TRANSCRIPTION FACTOR (EUROFUNG)"/>
    <property type="match status" value="1"/>
</dbReference>
<dbReference type="Pfam" id="PF00172">
    <property type="entry name" value="Zn_clus"/>
    <property type="match status" value="1"/>
</dbReference>
<keyword evidence="9" id="KW-1185">Reference proteome</keyword>
<accession>A0A9W4P1V4</accession>
<dbReference type="GO" id="GO:0005634">
    <property type="term" value="C:nucleus"/>
    <property type="evidence" value="ECO:0007669"/>
    <property type="project" value="UniProtKB-SubCell"/>
</dbReference>
<dbReference type="InterPro" id="IPR001138">
    <property type="entry name" value="Zn2Cys6_DnaBD"/>
</dbReference>
<keyword evidence="5" id="KW-0539">Nucleus</keyword>
<organism evidence="8 9">
    <name type="scientific">Penicillium egyptiacum</name>
    <dbReference type="NCBI Taxonomy" id="1303716"/>
    <lineage>
        <taxon>Eukaryota</taxon>
        <taxon>Fungi</taxon>
        <taxon>Dikarya</taxon>
        <taxon>Ascomycota</taxon>
        <taxon>Pezizomycotina</taxon>
        <taxon>Eurotiomycetes</taxon>
        <taxon>Eurotiomycetidae</taxon>
        <taxon>Eurotiales</taxon>
        <taxon>Aspergillaceae</taxon>
        <taxon>Penicillium</taxon>
    </lineage>
</organism>
<dbReference type="GO" id="GO:0043565">
    <property type="term" value="F:sequence-specific DNA binding"/>
    <property type="evidence" value="ECO:0007669"/>
    <property type="project" value="TreeGrafter"/>
</dbReference>
<evidence type="ECO:0000313" key="9">
    <source>
        <dbReference type="Proteomes" id="UP001154252"/>
    </source>
</evidence>
<dbReference type="AlphaFoldDB" id="A0A9W4P1V4"/>
<comment type="caution">
    <text evidence="8">The sequence shown here is derived from an EMBL/GenBank/DDBJ whole genome shotgun (WGS) entry which is preliminary data.</text>
</comment>
<keyword evidence="3" id="KW-0238">DNA-binding</keyword>
<evidence type="ECO:0000313" key="8">
    <source>
        <dbReference type="EMBL" id="CAG8891191.1"/>
    </source>
</evidence>
<evidence type="ECO:0000256" key="5">
    <source>
        <dbReference type="ARBA" id="ARBA00023242"/>
    </source>
</evidence>
<evidence type="ECO:0000256" key="2">
    <source>
        <dbReference type="ARBA" id="ARBA00023015"/>
    </source>
</evidence>
<dbReference type="GO" id="GO:0008270">
    <property type="term" value="F:zinc ion binding"/>
    <property type="evidence" value="ECO:0007669"/>
    <property type="project" value="InterPro"/>
</dbReference>
<keyword evidence="2" id="KW-0805">Transcription regulation</keyword>
<dbReference type="CDD" id="cd02440">
    <property type="entry name" value="AdoMet_MTases"/>
    <property type="match status" value="1"/>
</dbReference>
<dbReference type="EMBL" id="CAJVRC010000843">
    <property type="protein sequence ID" value="CAG8891191.1"/>
    <property type="molecule type" value="Genomic_DNA"/>
</dbReference>
<evidence type="ECO:0000256" key="6">
    <source>
        <dbReference type="SAM" id="MobiDB-lite"/>
    </source>
</evidence>
<name>A0A9W4P1V4_9EURO</name>
<feature type="compositionally biased region" description="Polar residues" evidence="6">
    <location>
        <begin position="383"/>
        <end position="394"/>
    </location>
</feature>
<dbReference type="CDD" id="cd00067">
    <property type="entry name" value="GAL4"/>
    <property type="match status" value="1"/>
</dbReference>
<evidence type="ECO:0000259" key="7">
    <source>
        <dbReference type="PROSITE" id="PS50048"/>
    </source>
</evidence>
<dbReference type="Proteomes" id="UP001154252">
    <property type="component" value="Unassembled WGS sequence"/>
</dbReference>
<proteinExistence type="predicted"/>
<feature type="region of interest" description="Disordered" evidence="6">
    <location>
        <begin position="383"/>
        <end position="409"/>
    </location>
</feature>
<protein>
    <recommendedName>
        <fullName evidence="7">Zn(2)-C6 fungal-type domain-containing protein</fullName>
    </recommendedName>
</protein>
<dbReference type="SUPFAM" id="SSF53335">
    <property type="entry name" value="S-adenosyl-L-methionine-dependent methyltransferases"/>
    <property type="match status" value="1"/>
</dbReference>
<dbReference type="InterPro" id="IPR029063">
    <property type="entry name" value="SAM-dependent_MTases_sf"/>
</dbReference>
<dbReference type="SMART" id="SM00066">
    <property type="entry name" value="GAL4"/>
    <property type="match status" value="1"/>
</dbReference>
<feature type="compositionally biased region" description="Basic and acidic residues" evidence="6">
    <location>
        <begin position="68"/>
        <end position="93"/>
    </location>
</feature>